<dbReference type="NCBIfam" id="TIGR01297">
    <property type="entry name" value="CDF"/>
    <property type="match status" value="1"/>
</dbReference>
<evidence type="ECO:0000256" key="7">
    <source>
        <dbReference type="SAM" id="Phobius"/>
    </source>
</evidence>
<comment type="subcellular location">
    <subcellularLocation>
        <location evidence="1">Membrane</location>
        <topology evidence="1">Multi-pass membrane protein</topology>
    </subcellularLocation>
</comment>
<dbReference type="InterPro" id="IPR058533">
    <property type="entry name" value="Cation_efflux_TM"/>
</dbReference>
<dbReference type="InterPro" id="IPR002524">
    <property type="entry name" value="Cation_efflux"/>
</dbReference>
<evidence type="ECO:0000256" key="5">
    <source>
        <dbReference type="ARBA" id="ARBA00022989"/>
    </source>
</evidence>
<name>A0A9D1ST38_9FIRM</name>
<evidence type="ECO:0000256" key="4">
    <source>
        <dbReference type="ARBA" id="ARBA00022692"/>
    </source>
</evidence>
<dbReference type="PANTHER" id="PTHR43840">
    <property type="entry name" value="MITOCHONDRIAL METAL TRANSPORTER 1-RELATED"/>
    <property type="match status" value="1"/>
</dbReference>
<dbReference type="Pfam" id="PF01545">
    <property type="entry name" value="Cation_efflux"/>
    <property type="match status" value="1"/>
</dbReference>
<dbReference type="PANTHER" id="PTHR43840:SF15">
    <property type="entry name" value="MITOCHONDRIAL METAL TRANSPORTER 1-RELATED"/>
    <property type="match status" value="1"/>
</dbReference>
<evidence type="ECO:0000259" key="8">
    <source>
        <dbReference type="Pfam" id="PF01545"/>
    </source>
</evidence>
<feature type="domain" description="Cation efflux protein transmembrane" evidence="8">
    <location>
        <begin position="32"/>
        <end position="222"/>
    </location>
</feature>
<dbReference type="GO" id="GO:0016020">
    <property type="term" value="C:membrane"/>
    <property type="evidence" value="ECO:0007669"/>
    <property type="project" value="UniProtKB-SubCell"/>
</dbReference>
<dbReference type="SUPFAM" id="SSF160240">
    <property type="entry name" value="Cation efflux protein cytoplasmic domain-like"/>
    <property type="match status" value="1"/>
</dbReference>
<gene>
    <name evidence="10" type="ORF">IAD24_01400</name>
</gene>
<evidence type="ECO:0000256" key="2">
    <source>
        <dbReference type="ARBA" id="ARBA00008114"/>
    </source>
</evidence>
<feature type="transmembrane region" description="Helical" evidence="7">
    <location>
        <begin position="195"/>
        <end position="212"/>
    </location>
</feature>
<proteinExistence type="inferred from homology"/>
<keyword evidence="4 7" id="KW-0812">Transmembrane</keyword>
<dbReference type="Gene3D" id="3.30.70.1350">
    <property type="entry name" value="Cation efflux protein, cytoplasmic domain"/>
    <property type="match status" value="1"/>
</dbReference>
<dbReference type="InterPro" id="IPR027469">
    <property type="entry name" value="Cation_efflux_TMD_sf"/>
</dbReference>
<keyword evidence="5 7" id="KW-1133">Transmembrane helix</keyword>
<protein>
    <submittedName>
        <fullName evidence="10">Cation transporter</fullName>
    </submittedName>
</protein>
<comment type="similarity">
    <text evidence="2">Belongs to the cation diffusion facilitator (CDF) transporter (TC 2.A.4) family.</text>
</comment>
<dbReference type="InterPro" id="IPR036837">
    <property type="entry name" value="Cation_efflux_CTD_sf"/>
</dbReference>
<comment type="caution">
    <text evidence="10">The sequence shown here is derived from an EMBL/GenBank/DDBJ whole genome shotgun (WGS) entry which is preliminary data.</text>
</comment>
<dbReference type="Gene3D" id="1.20.1510.10">
    <property type="entry name" value="Cation efflux protein transmembrane domain"/>
    <property type="match status" value="1"/>
</dbReference>
<evidence type="ECO:0000313" key="11">
    <source>
        <dbReference type="Proteomes" id="UP000824128"/>
    </source>
</evidence>
<dbReference type="InterPro" id="IPR050291">
    <property type="entry name" value="CDF_Transporter"/>
</dbReference>
<dbReference type="AlphaFoldDB" id="A0A9D1ST38"/>
<feature type="transmembrane region" description="Helical" evidence="7">
    <location>
        <begin position="97"/>
        <end position="116"/>
    </location>
</feature>
<dbReference type="InterPro" id="IPR027470">
    <property type="entry name" value="Cation_efflux_CTD"/>
</dbReference>
<accession>A0A9D1ST38</accession>
<sequence length="389" mass="42063">MIGLLAKWFIPNSGALDAPGVRGAYGTLCGAVGIALNALLFLGKLLAGSLSGSIAVTADAFNNLSDAGSSLITLIGFRMAGRKPDPQHPFGHGRIEYISGFIVALAILLMGFELLTGSIEKIAAPEPVAFSPLSAGILVASILIKLYMAFYNRRIGAKIDSSAMRAAATDSLSDCVATAVVLASMLIGHWTQLRIDGWCGLLVALFILYAGFSAARETVGPLLGEPPTKEYVQQIEEYVLSHEGVVGIHDLIVHNYGPGRSMISLHVEVPAGGDILELHDMIDNIEHGLRERMGCEAVIHMDPVVTDDARLNELREQVAGFAREIDPAITIHDFRMVSGPTHTNLIFDAVVPYRFRLSDEEVRRRLTERIRALPGRYFAVVEIDKSHVL</sequence>
<feature type="transmembrane region" description="Helical" evidence="7">
    <location>
        <begin position="128"/>
        <end position="150"/>
    </location>
</feature>
<dbReference type="GO" id="GO:0008324">
    <property type="term" value="F:monoatomic cation transmembrane transporter activity"/>
    <property type="evidence" value="ECO:0007669"/>
    <property type="project" value="InterPro"/>
</dbReference>
<reference evidence="10" key="2">
    <citation type="journal article" date="2021" name="PeerJ">
        <title>Extensive microbial diversity within the chicken gut microbiome revealed by metagenomics and culture.</title>
        <authorList>
            <person name="Gilroy R."/>
            <person name="Ravi A."/>
            <person name="Getino M."/>
            <person name="Pursley I."/>
            <person name="Horton D.L."/>
            <person name="Alikhan N.F."/>
            <person name="Baker D."/>
            <person name="Gharbi K."/>
            <person name="Hall N."/>
            <person name="Watson M."/>
            <person name="Adriaenssens E.M."/>
            <person name="Foster-Nyarko E."/>
            <person name="Jarju S."/>
            <person name="Secka A."/>
            <person name="Antonio M."/>
            <person name="Oren A."/>
            <person name="Chaudhuri R.R."/>
            <person name="La Ragione R."/>
            <person name="Hildebrand F."/>
            <person name="Pallen M.J."/>
        </authorList>
    </citation>
    <scope>NUCLEOTIDE SEQUENCE</scope>
    <source>
        <strain evidence="10">ChiGjej2B2-16831</strain>
    </source>
</reference>
<evidence type="ECO:0000256" key="3">
    <source>
        <dbReference type="ARBA" id="ARBA00022448"/>
    </source>
</evidence>
<evidence type="ECO:0000313" key="10">
    <source>
        <dbReference type="EMBL" id="HIU93791.1"/>
    </source>
</evidence>
<evidence type="ECO:0000259" key="9">
    <source>
        <dbReference type="Pfam" id="PF16916"/>
    </source>
</evidence>
<dbReference type="Pfam" id="PF16916">
    <property type="entry name" value="ZT_dimer"/>
    <property type="match status" value="1"/>
</dbReference>
<evidence type="ECO:0000256" key="1">
    <source>
        <dbReference type="ARBA" id="ARBA00004141"/>
    </source>
</evidence>
<keyword evidence="6 7" id="KW-0472">Membrane</keyword>
<reference evidence="10" key="1">
    <citation type="submission" date="2020-10" db="EMBL/GenBank/DDBJ databases">
        <authorList>
            <person name="Gilroy R."/>
        </authorList>
    </citation>
    <scope>NUCLEOTIDE SEQUENCE</scope>
    <source>
        <strain evidence="10">ChiGjej2B2-16831</strain>
    </source>
</reference>
<evidence type="ECO:0000256" key="6">
    <source>
        <dbReference type="ARBA" id="ARBA00023136"/>
    </source>
</evidence>
<feature type="transmembrane region" description="Helical" evidence="7">
    <location>
        <begin position="23"/>
        <end position="42"/>
    </location>
</feature>
<dbReference type="Proteomes" id="UP000824128">
    <property type="component" value="Unassembled WGS sequence"/>
</dbReference>
<dbReference type="SUPFAM" id="SSF161111">
    <property type="entry name" value="Cation efflux protein transmembrane domain-like"/>
    <property type="match status" value="1"/>
</dbReference>
<keyword evidence="3" id="KW-0813">Transport</keyword>
<feature type="domain" description="Cation efflux protein cytoplasmic" evidence="9">
    <location>
        <begin position="227"/>
        <end position="303"/>
    </location>
</feature>
<organism evidence="10 11">
    <name type="scientific">Candidatus Aphodomorpha intestinavium</name>
    <dbReference type="NCBI Taxonomy" id="2840672"/>
    <lineage>
        <taxon>Bacteria</taxon>
        <taxon>Bacillati</taxon>
        <taxon>Bacillota</taxon>
        <taxon>Clostridia</taxon>
        <taxon>Eubacteriales</taxon>
        <taxon>Candidatus Aphodomorpha</taxon>
    </lineage>
</organism>
<dbReference type="FunFam" id="1.20.1510.10:FF:000006">
    <property type="entry name" value="Divalent cation efflux transporter"/>
    <property type="match status" value="1"/>
</dbReference>
<dbReference type="EMBL" id="DVNZ01000045">
    <property type="protein sequence ID" value="HIU93791.1"/>
    <property type="molecule type" value="Genomic_DNA"/>
</dbReference>